<sequence>MEKPKLRKRNQPQKNLNRRKRQQNNIFYQCSLFLFFLYNSGEYFYRLFSKCKFFSSLIVETHFFMKQQIHLETDFITSHIFTFPEQLRLL</sequence>
<dbReference type="EMBL" id="JAGTTL010000005">
    <property type="protein sequence ID" value="KAK6322361.1"/>
    <property type="molecule type" value="Genomic_DNA"/>
</dbReference>
<evidence type="ECO:0000313" key="3">
    <source>
        <dbReference type="EMBL" id="KAK6322361.1"/>
    </source>
</evidence>
<keyword evidence="2" id="KW-0812">Transmembrane</keyword>
<gene>
    <name evidence="3" type="ORF">J4Q44_G00071530</name>
</gene>
<reference evidence="3 4" key="1">
    <citation type="submission" date="2021-04" db="EMBL/GenBank/DDBJ databases">
        <authorList>
            <person name="De Guttry C."/>
            <person name="Zahm M."/>
            <person name="Klopp C."/>
            <person name="Cabau C."/>
            <person name="Louis A."/>
            <person name="Berthelot C."/>
            <person name="Parey E."/>
            <person name="Roest Crollius H."/>
            <person name="Montfort J."/>
            <person name="Robinson-Rechavi M."/>
            <person name="Bucao C."/>
            <person name="Bouchez O."/>
            <person name="Gislard M."/>
            <person name="Lluch J."/>
            <person name="Milhes M."/>
            <person name="Lampietro C."/>
            <person name="Lopez Roques C."/>
            <person name="Donnadieu C."/>
            <person name="Braasch I."/>
            <person name="Desvignes T."/>
            <person name="Postlethwait J."/>
            <person name="Bobe J."/>
            <person name="Wedekind C."/>
            <person name="Guiguen Y."/>
        </authorList>
    </citation>
    <scope>NUCLEOTIDE SEQUENCE [LARGE SCALE GENOMIC DNA]</scope>
    <source>
        <strain evidence="3">Cs_M1</strain>
        <tissue evidence="3">Blood</tissue>
    </source>
</reference>
<proteinExistence type="predicted"/>
<dbReference type="Proteomes" id="UP001356427">
    <property type="component" value="Unassembled WGS sequence"/>
</dbReference>
<evidence type="ECO:0000256" key="2">
    <source>
        <dbReference type="SAM" id="Phobius"/>
    </source>
</evidence>
<comment type="caution">
    <text evidence="3">The sequence shown here is derived from an EMBL/GenBank/DDBJ whole genome shotgun (WGS) entry which is preliminary data.</text>
</comment>
<feature type="transmembrane region" description="Helical" evidence="2">
    <location>
        <begin position="26"/>
        <end position="45"/>
    </location>
</feature>
<name>A0AAN8MBI0_9TELE</name>
<evidence type="ECO:0000256" key="1">
    <source>
        <dbReference type="SAM" id="MobiDB-lite"/>
    </source>
</evidence>
<feature type="region of interest" description="Disordered" evidence="1">
    <location>
        <begin position="1"/>
        <end position="20"/>
    </location>
</feature>
<protein>
    <submittedName>
        <fullName evidence="3">Uncharacterized protein</fullName>
    </submittedName>
</protein>
<evidence type="ECO:0000313" key="4">
    <source>
        <dbReference type="Proteomes" id="UP001356427"/>
    </source>
</evidence>
<organism evidence="3 4">
    <name type="scientific">Coregonus suidteri</name>
    <dbReference type="NCBI Taxonomy" id="861788"/>
    <lineage>
        <taxon>Eukaryota</taxon>
        <taxon>Metazoa</taxon>
        <taxon>Chordata</taxon>
        <taxon>Craniata</taxon>
        <taxon>Vertebrata</taxon>
        <taxon>Euteleostomi</taxon>
        <taxon>Actinopterygii</taxon>
        <taxon>Neopterygii</taxon>
        <taxon>Teleostei</taxon>
        <taxon>Protacanthopterygii</taxon>
        <taxon>Salmoniformes</taxon>
        <taxon>Salmonidae</taxon>
        <taxon>Coregoninae</taxon>
        <taxon>Coregonus</taxon>
    </lineage>
</organism>
<keyword evidence="4" id="KW-1185">Reference proteome</keyword>
<keyword evidence="2" id="KW-1133">Transmembrane helix</keyword>
<accession>A0AAN8MBI0</accession>
<keyword evidence="2" id="KW-0472">Membrane</keyword>
<dbReference type="AlphaFoldDB" id="A0AAN8MBI0"/>